<dbReference type="AlphaFoldDB" id="A0A1I4Y990"/>
<dbReference type="PANTHER" id="PTHR30023:SF0">
    <property type="entry name" value="PENICILLIN-SENSITIVE CARBOXYPEPTIDASE A"/>
    <property type="match status" value="1"/>
</dbReference>
<keyword evidence="5" id="KW-1185">Reference proteome</keyword>
<evidence type="ECO:0000256" key="2">
    <source>
        <dbReference type="ARBA" id="ARBA00022801"/>
    </source>
</evidence>
<accession>A0A1I4Y990</accession>
<evidence type="ECO:0000256" key="1">
    <source>
        <dbReference type="ARBA" id="ARBA00006096"/>
    </source>
</evidence>
<dbReference type="Gene3D" id="3.40.710.10">
    <property type="entry name" value="DD-peptidase/beta-lactamase superfamily"/>
    <property type="match status" value="2"/>
</dbReference>
<sequence length="486" mass="49907">MTDAASSAPATPPAHRRGGIGSVLGRHRTAWLVTASVAAFTLLGGSAVALGAATTPAGAPAAVTPVYSPTPTPTPTPPPRPVSTIEQAASPLRTCSVGSLLSDGRFGTLQAQVLRADGQVMFERDADTASQTASSLKVLTAAAALNVLGPDFRASTRVVAGAEAGTIVLVGGGDLTLTRLPSGQEPVYTGAAHLDDLAAKTKTAWQAQFPGTPITRIVLDSSYFGGKTWGDTWPPTERGTGWLSHITALQVDADRADPRVFLSPRGDDPIGRAGAAFAQYFNDVPFEQGTAPAGAAELASVSSQPLETLIPQFLIPSDNSLAEMVARHVAIKLGVGNTIDALAAAIPRSLDVYGIDTSGLRVADGSGMSRNNAVAPSYFTALFVKIHAREGALGIVRDGLPVAGESGTLNYSNRFFGDNAVARGHVRAKSGSISSAYTLTGIIDAADGSTLIFAIFATGRVGAEARTAIDTLATAFYRCGGNLSNR</sequence>
<dbReference type="NCBIfam" id="TIGR00666">
    <property type="entry name" value="PBP4"/>
    <property type="match status" value="1"/>
</dbReference>
<reference evidence="5" key="1">
    <citation type="submission" date="2016-10" db="EMBL/GenBank/DDBJ databases">
        <authorList>
            <person name="Varghese N."/>
            <person name="Submissions S."/>
        </authorList>
    </citation>
    <scope>NUCLEOTIDE SEQUENCE [LARGE SCALE GENOMIC DNA]</scope>
    <source>
        <strain evidence="5">CGMCC 1.11101</strain>
    </source>
</reference>
<proteinExistence type="inferred from homology"/>
<dbReference type="PANTHER" id="PTHR30023">
    <property type="entry name" value="D-ALANYL-D-ALANINE CARBOXYPEPTIDASE"/>
    <property type="match status" value="1"/>
</dbReference>
<evidence type="ECO:0000256" key="3">
    <source>
        <dbReference type="SAM" id="MobiDB-lite"/>
    </source>
</evidence>
<organism evidence="4 5">
    <name type="scientific">Mycetocola miduiensis</name>
    <dbReference type="NCBI Taxonomy" id="995034"/>
    <lineage>
        <taxon>Bacteria</taxon>
        <taxon>Bacillati</taxon>
        <taxon>Actinomycetota</taxon>
        <taxon>Actinomycetes</taxon>
        <taxon>Micrococcales</taxon>
        <taxon>Microbacteriaceae</taxon>
        <taxon>Mycetocola</taxon>
    </lineage>
</organism>
<evidence type="ECO:0000313" key="4">
    <source>
        <dbReference type="EMBL" id="SFN34626.1"/>
    </source>
</evidence>
<protein>
    <submittedName>
        <fullName evidence="4">D-alanyl-D-alanine carboxypeptidase / D-alanyl-D-alanine-endopeptidase (Penicillin-binding protein 4)</fullName>
    </submittedName>
</protein>
<gene>
    <name evidence="4" type="ORF">SAMN05216219_0049</name>
</gene>
<evidence type="ECO:0000313" key="5">
    <source>
        <dbReference type="Proteomes" id="UP000198867"/>
    </source>
</evidence>
<keyword evidence="2" id="KW-0378">Hydrolase</keyword>
<dbReference type="GO" id="GO:0000270">
    <property type="term" value="P:peptidoglycan metabolic process"/>
    <property type="evidence" value="ECO:0007669"/>
    <property type="project" value="TreeGrafter"/>
</dbReference>
<dbReference type="GO" id="GO:0004185">
    <property type="term" value="F:serine-type carboxypeptidase activity"/>
    <property type="evidence" value="ECO:0007669"/>
    <property type="project" value="InterPro"/>
</dbReference>
<dbReference type="OrthoDB" id="56883at2"/>
<dbReference type="InterPro" id="IPR000667">
    <property type="entry name" value="Peptidase_S13"/>
</dbReference>
<dbReference type="GO" id="GO:0006508">
    <property type="term" value="P:proteolysis"/>
    <property type="evidence" value="ECO:0007669"/>
    <property type="project" value="InterPro"/>
</dbReference>
<feature type="region of interest" description="Disordered" evidence="3">
    <location>
        <begin position="1"/>
        <end position="21"/>
    </location>
</feature>
<keyword evidence="4" id="KW-0645">Protease</keyword>
<dbReference type="InterPro" id="IPR012338">
    <property type="entry name" value="Beta-lactam/transpept-like"/>
</dbReference>
<dbReference type="STRING" id="995034.SAMN05216219_0049"/>
<dbReference type="PRINTS" id="PR00922">
    <property type="entry name" value="DADACBPTASE3"/>
</dbReference>
<dbReference type="Proteomes" id="UP000198867">
    <property type="component" value="Unassembled WGS sequence"/>
</dbReference>
<dbReference type="EMBL" id="FOVM01000001">
    <property type="protein sequence ID" value="SFN34626.1"/>
    <property type="molecule type" value="Genomic_DNA"/>
</dbReference>
<dbReference type="SUPFAM" id="SSF56601">
    <property type="entry name" value="beta-lactamase/transpeptidase-like"/>
    <property type="match status" value="1"/>
</dbReference>
<keyword evidence="4" id="KW-0121">Carboxypeptidase</keyword>
<comment type="similarity">
    <text evidence="1">Belongs to the peptidase S13 family.</text>
</comment>
<dbReference type="Pfam" id="PF02113">
    <property type="entry name" value="Peptidase_S13"/>
    <property type="match status" value="2"/>
</dbReference>
<name>A0A1I4Y990_9MICO</name>